<feature type="domain" description="Retrovirus-related Pol polyprotein from transposon TNT 1-94-like beta-barrel" evidence="1">
    <location>
        <begin position="45"/>
        <end position="111"/>
    </location>
</feature>
<protein>
    <recommendedName>
        <fullName evidence="1">Retrovirus-related Pol polyprotein from transposon TNT 1-94-like beta-barrel domain-containing protein</fullName>
    </recommendedName>
</protein>
<name>A0A9D4UH84_ADICA</name>
<dbReference type="EMBL" id="JABFUD020000017">
    <property type="protein sequence ID" value="KAI5067632.1"/>
    <property type="molecule type" value="Genomic_DNA"/>
</dbReference>
<sequence length="116" mass="12907">RHPQPQLQHIEVPALSQYGMESLQRFTSHIKSIGFHASSAATTEWLLDTGATHHMTPHSHWLCDYKQLARSVQVYLGDNHSLNAVGLGHLHVSLPSGTPVIVHDIYHILTLSPTSF</sequence>
<comment type="caution">
    <text evidence="2">The sequence shown here is derived from an EMBL/GenBank/DDBJ whole genome shotgun (WGS) entry which is preliminary data.</text>
</comment>
<gene>
    <name evidence="2" type="ORF">GOP47_0018160</name>
</gene>
<feature type="non-terminal residue" evidence="2">
    <location>
        <position position="1"/>
    </location>
</feature>
<dbReference type="Pfam" id="PF22936">
    <property type="entry name" value="Pol_BBD"/>
    <property type="match status" value="1"/>
</dbReference>
<organism evidence="2 3">
    <name type="scientific">Adiantum capillus-veneris</name>
    <name type="common">Maidenhair fern</name>
    <dbReference type="NCBI Taxonomy" id="13818"/>
    <lineage>
        <taxon>Eukaryota</taxon>
        <taxon>Viridiplantae</taxon>
        <taxon>Streptophyta</taxon>
        <taxon>Embryophyta</taxon>
        <taxon>Tracheophyta</taxon>
        <taxon>Polypodiopsida</taxon>
        <taxon>Polypodiidae</taxon>
        <taxon>Polypodiales</taxon>
        <taxon>Pteridineae</taxon>
        <taxon>Pteridaceae</taxon>
        <taxon>Vittarioideae</taxon>
        <taxon>Adiantum</taxon>
    </lineage>
</organism>
<proteinExistence type="predicted"/>
<reference evidence="2" key="1">
    <citation type="submission" date="2021-01" db="EMBL/GenBank/DDBJ databases">
        <title>Adiantum capillus-veneris genome.</title>
        <authorList>
            <person name="Fang Y."/>
            <person name="Liao Q."/>
        </authorList>
    </citation>
    <scope>NUCLEOTIDE SEQUENCE</scope>
    <source>
        <strain evidence="2">H3</strain>
        <tissue evidence="2">Leaf</tissue>
    </source>
</reference>
<dbReference type="Proteomes" id="UP000886520">
    <property type="component" value="Chromosome 17"/>
</dbReference>
<dbReference type="OrthoDB" id="1750137at2759"/>
<dbReference type="AlphaFoldDB" id="A0A9D4UH84"/>
<dbReference type="InterPro" id="IPR054722">
    <property type="entry name" value="PolX-like_BBD"/>
</dbReference>
<evidence type="ECO:0000259" key="1">
    <source>
        <dbReference type="Pfam" id="PF22936"/>
    </source>
</evidence>
<evidence type="ECO:0000313" key="3">
    <source>
        <dbReference type="Proteomes" id="UP000886520"/>
    </source>
</evidence>
<keyword evidence="3" id="KW-1185">Reference proteome</keyword>
<accession>A0A9D4UH84</accession>
<evidence type="ECO:0000313" key="2">
    <source>
        <dbReference type="EMBL" id="KAI5067632.1"/>
    </source>
</evidence>
<feature type="non-terminal residue" evidence="2">
    <location>
        <position position="116"/>
    </location>
</feature>